<keyword evidence="6" id="KW-1133">Transmembrane helix</keyword>
<keyword evidence="6" id="KW-0812">Transmembrane</keyword>
<dbReference type="GeneID" id="17042828"/>
<dbReference type="RefSeq" id="XP_005649371.1">
    <property type="nucleotide sequence ID" value="XM_005649314.1"/>
</dbReference>
<dbReference type="CDD" id="cd03784">
    <property type="entry name" value="GT1_Gtf-like"/>
    <property type="match status" value="1"/>
</dbReference>
<organism evidence="8 9">
    <name type="scientific">Coccomyxa subellipsoidea (strain C-169)</name>
    <name type="common">Green microalga</name>
    <dbReference type="NCBI Taxonomy" id="574566"/>
    <lineage>
        <taxon>Eukaryota</taxon>
        <taxon>Viridiplantae</taxon>
        <taxon>Chlorophyta</taxon>
        <taxon>core chlorophytes</taxon>
        <taxon>Trebouxiophyceae</taxon>
        <taxon>Trebouxiophyceae incertae sedis</taxon>
        <taxon>Coccomyxaceae</taxon>
        <taxon>Coccomyxa</taxon>
        <taxon>Coccomyxa subellipsoidea</taxon>
    </lineage>
</organism>
<dbReference type="OrthoDB" id="550202at2759"/>
<evidence type="ECO:0000313" key="8">
    <source>
        <dbReference type="EMBL" id="EIE24827.1"/>
    </source>
</evidence>
<evidence type="ECO:0000256" key="7">
    <source>
        <dbReference type="SAM" id="SignalP"/>
    </source>
</evidence>
<dbReference type="EC" id="2.4.1.-" evidence="5"/>
<dbReference type="PANTHER" id="PTHR48043">
    <property type="entry name" value="EG:EG0003.4 PROTEIN-RELATED"/>
    <property type="match status" value="1"/>
</dbReference>
<proteinExistence type="inferred from homology"/>
<keyword evidence="9" id="KW-1185">Reference proteome</keyword>
<dbReference type="SUPFAM" id="SSF53756">
    <property type="entry name" value="UDP-Glycosyltransferase/glycogen phosphorylase"/>
    <property type="match status" value="1"/>
</dbReference>
<name>I0Z2F8_COCSC</name>
<evidence type="ECO:0000256" key="3">
    <source>
        <dbReference type="ARBA" id="ARBA00022679"/>
    </source>
</evidence>
<dbReference type="EMBL" id="AGSI01000005">
    <property type="protein sequence ID" value="EIE24827.1"/>
    <property type="molecule type" value="Genomic_DNA"/>
</dbReference>
<dbReference type="GO" id="GO:0008194">
    <property type="term" value="F:UDP-glycosyltransferase activity"/>
    <property type="evidence" value="ECO:0007669"/>
    <property type="project" value="InterPro"/>
</dbReference>
<feature type="signal peptide" evidence="7">
    <location>
        <begin position="1"/>
        <end position="25"/>
    </location>
</feature>
<protein>
    <recommendedName>
        <fullName evidence="5">Glycosyltransferase</fullName>
        <ecNumber evidence="5">2.4.1.-</ecNumber>
    </recommendedName>
</protein>
<comment type="similarity">
    <text evidence="1 4">Belongs to the UDP-glycosyltransferase family.</text>
</comment>
<dbReference type="PANTHER" id="PTHR48043:SF145">
    <property type="entry name" value="FI06409P-RELATED"/>
    <property type="match status" value="1"/>
</dbReference>
<dbReference type="FunFam" id="3.40.50.2000:FF:000021">
    <property type="entry name" value="UDP-glucuronosyltransferase"/>
    <property type="match status" value="1"/>
</dbReference>
<dbReference type="AlphaFoldDB" id="I0Z2F8"/>
<dbReference type="eggNOG" id="KOG1192">
    <property type="taxonomic scope" value="Eukaryota"/>
</dbReference>
<dbReference type="Proteomes" id="UP000007264">
    <property type="component" value="Unassembled WGS sequence"/>
</dbReference>
<dbReference type="KEGG" id="csl:COCSUDRAFT_65542"/>
<keyword evidence="7" id="KW-0732">Signal</keyword>
<keyword evidence="2 4" id="KW-0328">Glycosyltransferase</keyword>
<sequence length="563" mass="61621">MVDMAMRRAILACLCLSIVVRHAQCGTVLSVLMPGPLSHLFNMKKIAEAVAARGHTVKFLVLDNNAHALQPTDVPVLTYSIPVVKGPFDPAAMKVKGAQNFVQTVADITRVFVSGCDGILSNDTLMAQLKDYNPELLLAETLSPCAQVLASKLDVPFVNFQMYAPIESVQTSAWRGSNRNAFTPNPLAYFPQKDSGIETQHMSFPQRLHNFVAYWKFHAGDYWHVRPIVRSAFRRFGVDPDAPKERRRMVMTMCIADFAIEWLRPLPPSYKLIGAVLPEPAQPLPADLEEFMEGAGDDGVLLVAMGTIATLGKAEQRAMAAAFAKLPVRVLWRLSKSEVPDESAIAELKLGNNTKVATWLPQNDVLGHPRTKAFLSHCGVNGLYEAAYHGVPIIALPFLAEQRENADKAVGRGLALRLNHEDLLTGQFSHTITRVLTERSFKEVAEKLSVKLRARPRTPTQEAADWIEHALATHGEAYLQTPDQDLSLFVRLSLDVWAACLVVIALVILVAAKLARLACAKLDDALIHRVSIANSKGGAASYSSLPHTDGAETVINGAHVQSS</sequence>
<accession>I0Z2F8</accession>
<dbReference type="InterPro" id="IPR035595">
    <property type="entry name" value="UDP_glycos_trans_CS"/>
</dbReference>
<evidence type="ECO:0000256" key="5">
    <source>
        <dbReference type="RuleBase" id="RU362057"/>
    </source>
</evidence>
<dbReference type="InterPro" id="IPR050271">
    <property type="entry name" value="UDP-glycosyltransferase"/>
</dbReference>
<gene>
    <name evidence="8" type="ORF">COCSUDRAFT_65542</name>
</gene>
<evidence type="ECO:0000313" key="9">
    <source>
        <dbReference type="Proteomes" id="UP000007264"/>
    </source>
</evidence>
<dbReference type="STRING" id="574566.I0Z2F8"/>
<reference evidence="8 9" key="1">
    <citation type="journal article" date="2012" name="Genome Biol.">
        <title>The genome of the polar eukaryotic microalga coccomyxa subellipsoidea reveals traits of cold adaptation.</title>
        <authorList>
            <person name="Blanc G."/>
            <person name="Agarkova I."/>
            <person name="Grimwood J."/>
            <person name="Kuo A."/>
            <person name="Brueggeman A."/>
            <person name="Dunigan D."/>
            <person name="Gurnon J."/>
            <person name="Ladunga I."/>
            <person name="Lindquist E."/>
            <person name="Lucas S."/>
            <person name="Pangilinan J."/>
            <person name="Proschold T."/>
            <person name="Salamov A."/>
            <person name="Schmutz J."/>
            <person name="Weeks D."/>
            <person name="Yamada T."/>
            <person name="Claverie J.M."/>
            <person name="Grigoriev I."/>
            <person name="Van Etten J."/>
            <person name="Lomsadze A."/>
            <person name="Borodovsky M."/>
        </authorList>
    </citation>
    <scope>NUCLEOTIDE SEQUENCE [LARGE SCALE GENOMIC DNA]</scope>
    <source>
        <strain evidence="8 9">C-169</strain>
    </source>
</reference>
<evidence type="ECO:0000256" key="4">
    <source>
        <dbReference type="RuleBase" id="RU003718"/>
    </source>
</evidence>
<keyword evidence="3 4" id="KW-0808">Transferase</keyword>
<feature type="transmembrane region" description="Helical" evidence="6">
    <location>
        <begin position="488"/>
        <end position="512"/>
    </location>
</feature>
<dbReference type="PROSITE" id="PS00375">
    <property type="entry name" value="UDPGT"/>
    <property type="match status" value="1"/>
</dbReference>
<dbReference type="Gene3D" id="3.40.50.2000">
    <property type="entry name" value="Glycogen Phosphorylase B"/>
    <property type="match status" value="2"/>
</dbReference>
<evidence type="ECO:0000256" key="1">
    <source>
        <dbReference type="ARBA" id="ARBA00009995"/>
    </source>
</evidence>
<feature type="chain" id="PRO_5003636744" description="Glycosyltransferase" evidence="7">
    <location>
        <begin position="26"/>
        <end position="563"/>
    </location>
</feature>
<keyword evidence="6" id="KW-0472">Membrane</keyword>
<comment type="caution">
    <text evidence="8">The sequence shown here is derived from an EMBL/GenBank/DDBJ whole genome shotgun (WGS) entry which is preliminary data.</text>
</comment>
<dbReference type="InterPro" id="IPR002213">
    <property type="entry name" value="UDP_glucos_trans"/>
</dbReference>
<evidence type="ECO:0000256" key="2">
    <source>
        <dbReference type="ARBA" id="ARBA00022676"/>
    </source>
</evidence>
<dbReference type="Pfam" id="PF00201">
    <property type="entry name" value="UDPGT"/>
    <property type="match status" value="1"/>
</dbReference>
<evidence type="ECO:0000256" key="6">
    <source>
        <dbReference type="SAM" id="Phobius"/>
    </source>
</evidence>